<gene>
    <name evidence="2" type="ORF">G3I74_02330</name>
</gene>
<dbReference type="EMBL" id="JAAGSC010000031">
    <property type="protein sequence ID" value="NDY94567.1"/>
    <property type="molecule type" value="Genomic_DNA"/>
</dbReference>
<keyword evidence="3" id="KW-1185">Reference proteome</keyword>
<keyword evidence="1" id="KW-0472">Membrane</keyword>
<dbReference type="InterPro" id="IPR005133">
    <property type="entry name" value="PhaG_MnhG_YufB"/>
</dbReference>
<keyword evidence="1" id="KW-0812">Transmembrane</keyword>
<feature type="transmembrane region" description="Helical" evidence="1">
    <location>
        <begin position="46"/>
        <end position="66"/>
    </location>
</feature>
<evidence type="ECO:0000313" key="3">
    <source>
        <dbReference type="Proteomes" id="UP000484885"/>
    </source>
</evidence>
<comment type="caution">
    <text evidence="2">The sequence shown here is derived from an EMBL/GenBank/DDBJ whole genome shotgun (WGS) entry which is preliminary data.</text>
</comment>
<organism evidence="2 3">
    <name type="scientific">Wenzhouxiangella limi</name>
    <dbReference type="NCBI Taxonomy" id="2707351"/>
    <lineage>
        <taxon>Bacteria</taxon>
        <taxon>Pseudomonadati</taxon>
        <taxon>Pseudomonadota</taxon>
        <taxon>Gammaproteobacteria</taxon>
        <taxon>Chromatiales</taxon>
        <taxon>Wenzhouxiangellaceae</taxon>
        <taxon>Wenzhouxiangella</taxon>
    </lineage>
</organism>
<dbReference type="Proteomes" id="UP000484885">
    <property type="component" value="Unassembled WGS sequence"/>
</dbReference>
<proteinExistence type="predicted"/>
<dbReference type="NCBIfam" id="TIGR01300">
    <property type="entry name" value="CPA3_mnhG_phaG"/>
    <property type="match status" value="1"/>
</dbReference>
<accession>A0A845USN0</accession>
<name>A0A845USN0_9GAMM</name>
<sequence length="143" mass="14806">MDAIAIPAQRGLTDRDAGQYPVAGLCGAPGRTRRSGGRAVTIADSIALILLLAGCAFYLAGTIGLLRFPDVYCRLHALAKADNTGLCLICVGLAILSADWQVAAILALVWLVGLLAATVSAHLIARHAHSAGRVPARSGPSRR</sequence>
<dbReference type="AlphaFoldDB" id="A0A845USN0"/>
<reference evidence="2 3" key="1">
    <citation type="submission" date="2020-02" db="EMBL/GenBank/DDBJ databases">
        <authorList>
            <person name="Zhang X.-Y."/>
        </authorList>
    </citation>
    <scope>NUCLEOTIDE SEQUENCE [LARGE SCALE GENOMIC DNA]</scope>
    <source>
        <strain evidence="2 3">C33</strain>
    </source>
</reference>
<keyword evidence="1" id="KW-1133">Transmembrane helix</keyword>
<feature type="transmembrane region" description="Helical" evidence="1">
    <location>
        <begin position="102"/>
        <end position="125"/>
    </location>
</feature>
<evidence type="ECO:0000313" key="2">
    <source>
        <dbReference type="EMBL" id="NDY94567.1"/>
    </source>
</evidence>
<dbReference type="Pfam" id="PF03334">
    <property type="entry name" value="PhaG_MnhG_YufB"/>
    <property type="match status" value="1"/>
</dbReference>
<dbReference type="PANTHER" id="PTHR34703">
    <property type="entry name" value="ANTIPORTER SUBUNIT MNHG2-RELATED"/>
    <property type="match status" value="1"/>
</dbReference>
<dbReference type="PANTHER" id="PTHR34703:SF1">
    <property type="entry name" value="ANTIPORTER SUBUNIT MNHG2-RELATED"/>
    <property type="match status" value="1"/>
</dbReference>
<evidence type="ECO:0000256" key="1">
    <source>
        <dbReference type="SAM" id="Phobius"/>
    </source>
</evidence>
<protein>
    <submittedName>
        <fullName evidence="2">Monovalent cation/H(+) antiporter subunit G</fullName>
    </submittedName>
</protein>
<dbReference type="GO" id="GO:0015385">
    <property type="term" value="F:sodium:proton antiporter activity"/>
    <property type="evidence" value="ECO:0007669"/>
    <property type="project" value="TreeGrafter"/>
</dbReference>